<evidence type="ECO:0000256" key="1">
    <source>
        <dbReference type="SAM" id="SignalP"/>
    </source>
</evidence>
<gene>
    <name evidence="2" type="ORF">FVE67_08120</name>
</gene>
<sequence length="135" mass="15554">MKVRYLVGGLLLGMLCGCFGSPETVVIYNQPTVKPGPPPHAPAWGYRKKHPSGVELEFDRDLGVYVVIGRQGIYFWEGFFFKFEGDHWWMAASLEGPWEVAEPKRIPPGLLKKYKCKCKKWKHKHKCKHGPPWED</sequence>
<dbReference type="AlphaFoldDB" id="A0A6H1WUH3"/>
<accession>A0A6H1WUH3</accession>
<reference evidence="2 3" key="1">
    <citation type="submission" date="2019-08" db="EMBL/GenBank/DDBJ databases">
        <title>Complete genome sequence of Thermosulfurimonas marina SU872T, an anaerobic thermophilic chemolithoautotrophic bacterium isolated from a shallow marine hydrothermal vent.</title>
        <authorList>
            <person name="Allioux M."/>
            <person name="Jebbar M."/>
            <person name="Slobodkina G."/>
            <person name="Slobodkin A."/>
            <person name="Moalic Y."/>
            <person name="Frolova A."/>
            <person name="Shao Z."/>
            <person name="Alain K."/>
        </authorList>
    </citation>
    <scope>NUCLEOTIDE SEQUENCE [LARGE SCALE GENOMIC DNA]</scope>
    <source>
        <strain evidence="2 3">SU872</strain>
    </source>
</reference>
<feature type="chain" id="PRO_5026180638" evidence="1">
    <location>
        <begin position="21"/>
        <end position="135"/>
    </location>
</feature>
<dbReference type="PROSITE" id="PS51257">
    <property type="entry name" value="PROKAR_LIPOPROTEIN"/>
    <property type="match status" value="1"/>
</dbReference>
<keyword evidence="1" id="KW-0732">Signal</keyword>
<dbReference type="RefSeq" id="WP_168720108.1">
    <property type="nucleotide sequence ID" value="NZ_CP042909.1"/>
</dbReference>
<keyword evidence="3" id="KW-1185">Reference proteome</keyword>
<protein>
    <submittedName>
        <fullName evidence="2">Uncharacterized protein</fullName>
    </submittedName>
</protein>
<dbReference type="Proteomes" id="UP000501253">
    <property type="component" value="Chromosome"/>
</dbReference>
<evidence type="ECO:0000313" key="3">
    <source>
        <dbReference type="Proteomes" id="UP000501253"/>
    </source>
</evidence>
<organism evidence="2 3">
    <name type="scientific">Thermosulfurimonas marina</name>
    <dbReference type="NCBI Taxonomy" id="2047767"/>
    <lineage>
        <taxon>Bacteria</taxon>
        <taxon>Pseudomonadati</taxon>
        <taxon>Thermodesulfobacteriota</taxon>
        <taxon>Thermodesulfobacteria</taxon>
        <taxon>Thermodesulfobacteriales</taxon>
        <taxon>Thermodesulfobacteriaceae</taxon>
        <taxon>Thermosulfurimonas</taxon>
    </lineage>
</organism>
<dbReference type="EMBL" id="CP042909">
    <property type="protein sequence ID" value="QJA06756.1"/>
    <property type="molecule type" value="Genomic_DNA"/>
</dbReference>
<evidence type="ECO:0000313" key="2">
    <source>
        <dbReference type="EMBL" id="QJA06756.1"/>
    </source>
</evidence>
<name>A0A6H1WUH3_9BACT</name>
<feature type="signal peptide" evidence="1">
    <location>
        <begin position="1"/>
        <end position="20"/>
    </location>
</feature>
<dbReference type="KEGG" id="tmai:FVE67_08120"/>
<proteinExistence type="predicted"/>